<feature type="domain" description="ABC transporter" evidence="11">
    <location>
        <begin position="21"/>
        <end position="260"/>
    </location>
</feature>
<reference evidence="13" key="1">
    <citation type="submission" date="2016-01" db="EMBL/GenBank/DDBJ databases">
        <authorList>
            <person name="Mitreva M."/>
            <person name="Pepin K.H."/>
            <person name="Mihindukulasuriya K.A."/>
            <person name="Fulton R."/>
            <person name="Fronick C."/>
            <person name="O'Laughlin M."/>
            <person name="Miner T."/>
            <person name="Herter B."/>
            <person name="Rosa B.A."/>
            <person name="Cordes M."/>
            <person name="Tomlinson C."/>
            <person name="Wollam A."/>
            <person name="Palsikar V.B."/>
            <person name="Mardis E.R."/>
            <person name="Wilson R.K."/>
        </authorList>
    </citation>
    <scope>NUCLEOTIDE SEQUENCE [LARGE SCALE GENOMIC DNA]</scope>
    <source>
        <strain evidence="13">KA00185</strain>
    </source>
</reference>
<evidence type="ECO:0000256" key="8">
    <source>
        <dbReference type="ARBA" id="ARBA00022967"/>
    </source>
</evidence>
<dbReference type="RefSeq" id="WP_060918638.1">
    <property type="nucleotide sequence ID" value="NZ_KQ960114.1"/>
</dbReference>
<dbReference type="PROSITE" id="PS00211">
    <property type="entry name" value="ABC_TRANSPORTER_1"/>
    <property type="match status" value="2"/>
</dbReference>
<dbReference type="STRING" id="157687.HMPREF3180_02176"/>
<dbReference type="SUPFAM" id="SSF52540">
    <property type="entry name" value="P-loop containing nucleoside triphosphate hydrolases"/>
    <property type="match status" value="2"/>
</dbReference>
<dbReference type="GO" id="GO:0043190">
    <property type="term" value="C:ATP-binding cassette (ABC) transporter complex"/>
    <property type="evidence" value="ECO:0007669"/>
    <property type="project" value="TreeGrafter"/>
</dbReference>
<dbReference type="FunFam" id="3.40.50.300:FF:001422">
    <property type="entry name" value="Cobalt ABC transporter ATP-binding protein"/>
    <property type="match status" value="1"/>
</dbReference>
<comment type="subcellular location">
    <subcellularLocation>
        <location evidence="1">Cell membrane</location>
        <topology evidence="1">Peripheral membrane protein</topology>
    </subcellularLocation>
</comment>
<dbReference type="AlphaFoldDB" id="A0A133ZWY1"/>
<evidence type="ECO:0000256" key="3">
    <source>
        <dbReference type="ARBA" id="ARBA00022448"/>
    </source>
</evidence>
<dbReference type="EMBL" id="LSDD01000162">
    <property type="protein sequence ID" value="KXB59947.1"/>
    <property type="molecule type" value="Genomic_DNA"/>
</dbReference>
<dbReference type="InterPro" id="IPR015856">
    <property type="entry name" value="ABC_transpr_CbiO/EcfA_su"/>
</dbReference>
<dbReference type="GO" id="GO:0005524">
    <property type="term" value="F:ATP binding"/>
    <property type="evidence" value="ECO:0007669"/>
    <property type="project" value="UniProtKB-KW"/>
</dbReference>
<gene>
    <name evidence="12" type="ORF">HMPREF3180_02176</name>
</gene>
<dbReference type="OrthoDB" id="501320at2"/>
<keyword evidence="4" id="KW-1003">Cell membrane</keyword>
<dbReference type="InterPro" id="IPR003439">
    <property type="entry name" value="ABC_transporter-like_ATP-bd"/>
</dbReference>
<dbReference type="Proteomes" id="UP000070483">
    <property type="component" value="Unassembled WGS sequence"/>
</dbReference>
<keyword evidence="9" id="KW-0472">Membrane</keyword>
<proteinExistence type="inferred from homology"/>
<dbReference type="CDD" id="cd03225">
    <property type="entry name" value="ABC_cobalt_CbiO_domain1"/>
    <property type="match status" value="2"/>
</dbReference>
<dbReference type="GO" id="GO:0042626">
    <property type="term" value="F:ATPase-coupled transmembrane transporter activity"/>
    <property type="evidence" value="ECO:0007669"/>
    <property type="project" value="TreeGrafter"/>
</dbReference>
<feature type="domain" description="ABC transporter" evidence="11">
    <location>
        <begin position="315"/>
        <end position="548"/>
    </location>
</feature>
<dbReference type="InterPro" id="IPR017871">
    <property type="entry name" value="ABC_transporter-like_CS"/>
</dbReference>
<dbReference type="NCBIfam" id="NF010167">
    <property type="entry name" value="PRK13648.1"/>
    <property type="match status" value="2"/>
</dbReference>
<dbReference type="InterPro" id="IPR022216">
    <property type="entry name" value="ABC_Co_transporter"/>
</dbReference>
<dbReference type="GO" id="GO:0016887">
    <property type="term" value="F:ATP hydrolysis activity"/>
    <property type="evidence" value="ECO:0007669"/>
    <property type="project" value="InterPro"/>
</dbReference>
<dbReference type="FunFam" id="3.40.50.300:FF:000224">
    <property type="entry name" value="Energy-coupling factor transporter ATP-binding protein EcfA"/>
    <property type="match status" value="1"/>
</dbReference>
<evidence type="ECO:0000256" key="10">
    <source>
        <dbReference type="ARBA" id="ARBA00025157"/>
    </source>
</evidence>
<comment type="caution">
    <text evidence="12">The sequence shown here is derived from an EMBL/GenBank/DDBJ whole genome shotgun (WGS) entry which is preliminary data.</text>
</comment>
<dbReference type="InterPro" id="IPR003593">
    <property type="entry name" value="AAA+_ATPase"/>
</dbReference>
<accession>A0A133ZWY1</accession>
<dbReference type="InterPro" id="IPR050095">
    <property type="entry name" value="ECF_ABC_transporter_ATP-bd"/>
</dbReference>
<name>A0A133ZWY1_9FUSO</name>
<evidence type="ECO:0000256" key="2">
    <source>
        <dbReference type="ARBA" id="ARBA00005417"/>
    </source>
</evidence>
<protein>
    <submittedName>
        <fullName evidence="12">ABC transporter, ATP-binding protein</fullName>
    </submittedName>
</protein>
<keyword evidence="13" id="KW-1185">Reference proteome</keyword>
<evidence type="ECO:0000259" key="11">
    <source>
        <dbReference type="PROSITE" id="PS50893"/>
    </source>
</evidence>
<evidence type="ECO:0000313" key="12">
    <source>
        <dbReference type="EMBL" id="KXB59947.1"/>
    </source>
</evidence>
<dbReference type="Gene3D" id="3.40.50.300">
    <property type="entry name" value="P-loop containing nucleotide triphosphate hydrolases"/>
    <property type="match status" value="2"/>
</dbReference>
<evidence type="ECO:0000256" key="5">
    <source>
        <dbReference type="ARBA" id="ARBA00022737"/>
    </source>
</evidence>
<evidence type="ECO:0000256" key="7">
    <source>
        <dbReference type="ARBA" id="ARBA00022840"/>
    </source>
</evidence>
<evidence type="ECO:0000256" key="9">
    <source>
        <dbReference type="ARBA" id="ARBA00023136"/>
    </source>
</evidence>
<dbReference type="SMART" id="SM00382">
    <property type="entry name" value="AAA"/>
    <property type="match status" value="2"/>
</dbReference>
<evidence type="ECO:0000256" key="4">
    <source>
        <dbReference type="ARBA" id="ARBA00022475"/>
    </source>
</evidence>
<keyword evidence="8" id="KW-1278">Translocase</keyword>
<evidence type="ECO:0000313" key="13">
    <source>
        <dbReference type="Proteomes" id="UP000070483"/>
    </source>
</evidence>
<evidence type="ECO:0000256" key="1">
    <source>
        <dbReference type="ARBA" id="ARBA00004202"/>
    </source>
</evidence>
<dbReference type="PATRIC" id="fig|157687.3.peg.2178"/>
<keyword evidence="6" id="KW-0547">Nucleotide-binding</keyword>
<keyword evidence="7 12" id="KW-0067">ATP-binding</keyword>
<dbReference type="Pfam" id="PF00005">
    <property type="entry name" value="ABC_tran"/>
    <property type="match status" value="2"/>
</dbReference>
<dbReference type="Pfam" id="PF12558">
    <property type="entry name" value="DUF3744"/>
    <property type="match status" value="1"/>
</dbReference>
<evidence type="ECO:0000256" key="6">
    <source>
        <dbReference type="ARBA" id="ARBA00022741"/>
    </source>
</evidence>
<dbReference type="PROSITE" id="PS50893">
    <property type="entry name" value="ABC_TRANSPORTER_2"/>
    <property type="match status" value="2"/>
</dbReference>
<dbReference type="PANTHER" id="PTHR43553">
    <property type="entry name" value="HEAVY METAL TRANSPORTER"/>
    <property type="match status" value="1"/>
</dbReference>
<dbReference type="InterPro" id="IPR027417">
    <property type="entry name" value="P-loop_NTPase"/>
</dbReference>
<sequence length="586" mass="66670">MENNGGELLEEEKKEGRKIAINFEKFTFKYESQSEPTLHNINLKIYEGEKVVIIGASGSGKSTLGHCINGLAPYFYKGEIEGKLEIYGKRCKEIFEHSKYVGTVLQDSDAQFVGLTVAEDIAFALENDEVETAVMKEKVKKIAQFVRIETLLDLKPHDLSGGQKQKVSLAGIMVDNAKIVLYDEPLANLDPLSGKYAIELISELHKDKKLTTIIIEHRLEDVLHREIDRIIVVDKGRIIADDTPDNILKGNLLSKINIREPLYISLLKYSNDNLERYDNISIFERIDFSTAKENILNWIKYNSSPKKAESNETLLKLENISFSYDEKRKILKNIDLTIKKGEMISIVGSNGAGKSTLSKVIAGFERQDEGKIYYKNLDISNESIAKRAEKIGFVLQNPNSMISKVTVFDEVALGLKTRGVLEDEIEKRVIEILEICKLKPFRKWPIKALSYGQKKRVTIASVLVLQPEMIIVDEPTAGQDLFHYREIMEFLKQLNEFGITILFITHDMHLMLEYTDKAYVFNEGKIIKSGNPAQILADRNVLKQANLKETSLHYVAEKIKINSEELIGTFVHYEKNHEKKHKKAGD</sequence>
<keyword evidence="5" id="KW-0677">Repeat</keyword>
<dbReference type="PANTHER" id="PTHR43553:SF26">
    <property type="entry name" value="ABC TRANSPORTER ATP-BINDING PROTEIN BC_2655-RELATED"/>
    <property type="match status" value="1"/>
</dbReference>
<comment type="similarity">
    <text evidence="2">Belongs to the ABC transporter superfamily.</text>
</comment>
<comment type="function">
    <text evidence="10">Probably part of an ABC transporter complex. Responsible for energy coupling to the transport system.</text>
</comment>
<keyword evidence="3" id="KW-0813">Transport</keyword>
<organism evidence="12 13">
    <name type="scientific">Leptotrichia wadei</name>
    <dbReference type="NCBI Taxonomy" id="157687"/>
    <lineage>
        <taxon>Bacteria</taxon>
        <taxon>Fusobacteriati</taxon>
        <taxon>Fusobacteriota</taxon>
        <taxon>Fusobacteriia</taxon>
        <taxon>Fusobacteriales</taxon>
        <taxon>Leptotrichiaceae</taxon>
        <taxon>Leptotrichia</taxon>
    </lineage>
</organism>